<proteinExistence type="predicted"/>
<comment type="caution">
    <text evidence="2">The sequence shown here is derived from an EMBL/GenBank/DDBJ whole genome shotgun (WGS) entry which is preliminary data.</text>
</comment>
<dbReference type="PANTHER" id="PTHR31170:SF9">
    <property type="entry name" value="PROTEIN, PUTATIVE (DUF247)-RELATED"/>
    <property type="match status" value="1"/>
</dbReference>
<reference evidence="3" key="1">
    <citation type="journal article" date="2019" name="Gigascience">
        <title>De novo genome assembly of the endangered Acer yangbiense, a plant species with extremely small populations endemic to Yunnan Province, China.</title>
        <authorList>
            <person name="Yang J."/>
            <person name="Wariss H.M."/>
            <person name="Tao L."/>
            <person name="Zhang R."/>
            <person name="Yun Q."/>
            <person name="Hollingsworth P."/>
            <person name="Dao Z."/>
            <person name="Luo G."/>
            <person name="Guo H."/>
            <person name="Ma Y."/>
            <person name="Sun W."/>
        </authorList>
    </citation>
    <scope>NUCLEOTIDE SEQUENCE [LARGE SCALE GENOMIC DNA]</scope>
    <source>
        <strain evidence="3">cv. Malutang</strain>
    </source>
</reference>
<evidence type="ECO:0000313" key="2">
    <source>
        <dbReference type="EMBL" id="TXG66788.1"/>
    </source>
</evidence>
<gene>
    <name evidence="2" type="ORF">EZV62_008063</name>
</gene>
<dbReference type="Pfam" id="PF03140">
    <property type="entry name" value="DUF247"/>
    <property type="match status" value="1"/>
</dbReference>
<sequence>MIDGFPTSSLDIKHFTDLRRYSLMEHHPTAKKQEKVVDLPCATKLHESGVRFRCAKEGCMLDLKFDTNKRGILPFFKVYELQIPCFTVNDWTEFFIRNVMALEQCHYPKETHICNYIAFMDFLINTEKDADLLIDKGIIINCLGENTAIANMFNRFCLQTSSSVSCYYDMARDLKQHYESPYNNAKATFKSVYFSNPWKGTATVAVTLLLILTIVQTVYSILQFHVQ</sequence>
<dbReference type="EMBL" id="VAHF01000003">
    <property type="protein sequence ID" value="TXG66788.1"/>
    <property type="molecule type" value="Genomic_DNA"/>
</dbReference>
<organism evidence="2 3">
    <name type="scientific">Acer yangbiense</name>
    <dbReference type="NCBI Taxonomy" id="1000413"/>
    <lineage>
        <taxon>Eukaryota</taxon>
        <taxon>Viridiplantae</taxon>
        <taxon>Streptophyta</taxon>
        <taxon>Embryophyta</taxon>
        <taxon>Tracheophyta</taxon>
        <taxon>Spermatophyta</taxon>
        <taxon>Magnoliopsida</taxon>
        <taxon>eudicotyledons</taxon>
        <taxon>Gunneridae</taxon>
        <taxon>Pentapetalae</taxon>
        <taxon>rosids</taxon>
        <taxon>malvids</taxon>
        <taxon>Sapindales</taxon>
        <taxon>Sapindaceae</taxon>
        <taxon>Hippocastanoideae</taxon>
        <taxon>Acereae</taxon>
        <taxon>Acer</taxon>
    </lineage>
</organism>
<keyword evidence="1" id="KW-0812">Transmembrane</keyword>
<keyword evidence="1" id="KW-1133">Transmembrane helix</keyword>
<dbReference type="InterPro" id="IPR004158">
    <property type="entry name" value="DUF247_pln"/>
</dbReference>
<evidence type="ECO:0000256" key="1">
    <source>
        <dbReference type="SAM" id="Phobius"/>
    </source>
</evidence>
<evidence type="ECO:0000313" key="3">
    <source>
        <dbReference type="Proteomes" id="UP000323000"/>
    </source>
</evidence>
<dbReference type="PANTHER" id="PTHR31170">
    <property type="entry name" value="BNAC04G53230D PROTEIN"/>
    <property type="match status" value="1"/>
</dbReference>
<accession>A0A5C7ICH8</accession>
<protein>
    <submittedName>
        <fullName evidence="2">Uncharacterized protein</fullName>
    </submittedName>
</protein>
<name>A0A5C7ICH8_9ROSI</name>
<dbReference type="OrthoDB" id="591587at2759"/>
<dbReference type="AlphaFoldDB" id="A0A5C7ICH8"/>
<keyword evidence="1" id="KW-0472">Membrane</keyword>
<feature type="transmembrane region" description="Helical" evidence="1">
    <location>
        <begin position="202"/>
        <end position="222"/>
    </location>
</feature>
<keyword evidence="3" id="KW-1185">Reference proteome</keyword>
<dbReference type="Proteomes" id="UP000323000">
    <property type="component" value="Chromosome 3"/>
</dbReference>